<evidence type="ECO:0000313" key="3">
    <source>
        <dbReference type="Proteomes" id="UP000277671"/>
    </source>
</evidence>
<dbReference type="AlphaFoldDB" id="A0A495JPV7"/>
<dbReference type="OrthoDB" id="9795199at2"/>
<dbReference type="Gene3D" id="2.30.110.10">
    <property type="entry name" value="Electron Transport, Fmn-binding Protein, Chain A"/>
    <property type="match status" value="1"/>
</dbReference>
<keyword evidence="2" id="KW-0808">Transferase</keyword>
<proteinExistence type="predicted"/>
<dbReference type="SUPFAM" id="SSF50475">
    <property type="entry name" value="FMN-binding split barrel"/>
    <property type="match status" value="1"/>
</dbReference>
<dbReference type="PROSITE" id="PS51186">
    <property type="entry name" value="GNAT"/>
    <property type="match status" value="1"/>
</dbReference>
<feature type="domain" description="N-acetyltransferase" evidence="1">
    <location>
        <begin position="227"/>
        <end position="394"/>
    </location>
</feature>
<dbReference type="Proteomes" id="UP000277671">
    <property type="component" value="Unassembled WGS sequence"/>
</dbReference>
<dbReference type="RefSeq" id="WP_121159078.1">
    <property type="nucleotide sequence ID" value="NZ_RBKT01000001.1"/>
</dbReference>
<dbReference type="InterPro" id="IPR016181">
    <property type="entry name" value="Acyl_CoA_acyltransferase"/>
</dbReference>
<dbReference type="Pfam" id="PF13302">
    <property type="entry name" value="Acetyltransf_3"/>
    <property type="match status" value="1"/>
</dbReference>
<reference evidence="2 3" key="1">
    <citation type="submission" date="2018-10" db="EMBL/GenBank/DDBJ databases">
        <title>Sequencing the genomes of 1000 actinobacteria strains.</title>
        <authorList>
            <person name="Klenk H.-P."/>
        </authorList>
    </citation>
    <scope>NUCLEOTIDE SEQUENCE [LARGE SCALE GENOMIC DNA]</scope>
    <source>
        <strain evidence="2 3">DSM 45175</strain>
    </source>
</reference>
<accession>A0A495JPV7</accession>
<dbReference type="Gene3D" id="3.40.630.30">
    <property type="match status" value="1"/>
</dbReference>
<dbReference type="InterPro" id="IPR000182">
    <property type="entry name" value="GNAT_dom"/>
</dbReference>
<keyword evidence="3" id="KW-1185">Reference proteome</keyword>
<dbReference type="InterPro" id="IPR012349">
    <property type="entry name" value="Split_barrel_FMN-bd"/>
</dbReference>
<evidence type="ECO:0000313" key="2">
    <source>
        <dbReference type="EMBL" id="RKR90881.1"/>
    </source>
</evidence>
<sequence>MYQQTERTTASRGRNRMDYQQATAHEILDEAYHCALAFTVDGEPRVLPTLHVRVGETVYLHGSTGSRPLLAARGPAGLPVCLSVTLLDGLVYGRSQFHHSANYRSVIAHGTAHLVTDEAEKQAAMTALVERVGRGRAAQSRPPTRKELAETAVLALPLREVSVRARVGPVVDEPEDYALPYWAGVVPLRTVPGPPEPDAGVSAPIPDYLRPPRSPWHTPATMTGTHVRLEPLDPAHTDELHQATDDEEVWRHLAHPRPRHRDELAAIVAEALRAHHTGQRVPWVQRCTRTGEIVGSTSYYEIDEPRRAVSIGHTFLGRAHWRTGINTEAKLLLLTRAFEELGAERVAWHTDIRNIRSQRAIERLGAQREGVLRRHRQRPDGSWRDTVLYAMTADEWPKAQITLQEMLRRTAPEAR</sequence>
<dbReference type="GO" id="GO:0016747">
    <property type="term" value="F:acyltransferase activity, transferring groups other than amino-acyl groups"/>
    <property type="evidence" value="ECO:0007669"/>
    <property type="project" value="InterPro"/>
</dbReference>
<protein>
    <submittedName>
        <fullName evidence="2">RimJ/RimL family protein N-acetyltransferase</fullName>
    </submittedName>
</protein>
<organism evidence="2 3">
    <name type="scientific">Micromonospora pisi</name>
    <dbReference type="NCBI Taxonomy" id="589240"/>
    <lineage>
        <taxon>Bacteria</taxon>
        <taxon>Bacillati</taxon>
        <taxon>Actinomycetota</taxon>
        <taxon>Actinomycetes</taxon>
        <taxon>Micromonosporales</taxon>
        <taxon>Micromonosporaceae</taxon>
        <taxon>Micromonospora</taxon>
    </lineage>
</organism>
<evidence type="ECO:0000259" key="1">
    <source>
        <dbReference type="PROSITE" id="PS51186"/>
    </source>
</evidence>
<comment type="caution">
    <text evidence="2">The sequence shown here is derived from an EMBL/GenBank/DDBJ whole genome shotgun (WGS) entry which is preliminary data.</text>
</comment>
<dbReference type="EMBL" id="RBKT01000001">
    <property type="protein sequence ID" value="RKR90881.1"/>
    <property type="molecule type" value="Genomic_DNA"/>
</dbReference>
<name>A0A495JPV7_9ACTN</name>
<dbReference type="Pfam" id="PF12900">
    <property type="entry name" value="Pyridox_ox_2"/>
    <property type="match status" value="1"/>
</dbReference>
<gene>
    <name evidence="2" type="ORF">BDK92_5265</name>
</gene>
<dbReference type="PANTHER" id="PTHR43610">
    <property type="entry name" value="BLL6696 PROTEIN"/>
    <property type="match status" value="1"/>
</dbReference>
<dbReference type="InterPro" id="IPR024747">
    <property type="entry name" value="Pyridox_Oxase-rel"/>
</dbReference>
<dbReference type="SUPFAM" id="SSF55729">
    <property type="entry name" value="Acyl-CoA N-acyltransferases (Nat)"/>
    <property type="match status" value="1"/>
</dbReference>
<dbReference type="PANTHER" id="PTHR43610:SF1">
    <property type="entry name" value="N-ACETYLTRANSFERASE DOMAIN-CONTAINING PROTEIN"/>
    <property type="match status" value="1"/>
</dbReference>